<evidence type="ECO:0000256" key="1">
    <source>
        <dbReference type="ARBA" id="ARBA00005662"/>
    </source>
</evidence>
<dbReference type="Pfam" id="PF09587">
    <property type="entry name" value="PGA_cap"/>
    <property type="match status" value="1"/>
</dbReference>
<accession>A0A7T1AZM9</accession>
<evidence type="ECO:0000256" key="2">
    <source>
        <dbReference type="SAM" id="Phobius"/>
    </source>
</evidence>
<evidence type="ECO:0000259" key="3">
    <source>
        <dbReference type="SMART" id="SM00854"/>
    </source>
</evidence>
<dbReference type="SMART" id="SM00854">
    <property type="entry name" value="PGA_cap"/>
    <property type="match status" value="1"/>
</dbReference>
<dbReference type="KEGG" id="sllo:ISP08_12225"/>
<sequence length="356" mass="40035">MRKPQRFTIAERVLKWSKLHKRYNSILIFIILIIALVLIVLSVKSQKNVPVEAVSKQDNAINLTYLGNISMNSDIRKNGLNDTFGAIKNILKGSDYSTASLHVSKFSDDKNTNIKENISNLMYLKKLNIKTLNLINSSVDNIQARDLQKDVEGKVGYNFLTGNGSNPINSKTVQQNVKGKKIATVDFTDVESDYSDPLKNTTSISLQPKIFMPLIKKLKERNDMVVVNVDWGIPDEKHVTTRQEKYAHALSDAGADVIVGHNTVLQKIEKYKHTNIFYSLGNVTSENFLSKNKQGMTVQQKWDGKKSEFLVTPIKSQGGKITKSTPSKIEEIKLLNNIKSDSVKLKKVKGGYQYES</sequence>
<organism evidence="4 5">
    <name type="scientific">Staphylococcus lloydii</name>
    <dbReference type="NCBI Taxonomy" id="2781774"/>
    <lineage>
        <taxon>Bacteria</taxon>
        <taxon>Bacillati</taxon>
        <taxon>Bacillota</taxon>
        <taxon>Bacilli</taxon>
        <taxon>Bacillales</taxon>
        <taxon>Staphylococcaceae</taxon>
        <taxon>Staphylococcus</taxon>
    </lineage>
</organism>
<reference evidence="4 5" key="1">
    <citation type="submission" date="2020-10" db="EMBL/GenBank/DDBJ databases">
        <title>Closed genome sequences of Staphylococcus lloydii sp. nov. and Staphylococcus durrellii sp. nov. Isolated from Captive Fruit Bats (Pteropus livingstonii).</title>
        <authorList>
            <person name="Fountain K."/>
        </authorList>
    </citation>
    <scope>NUCLEOTIDE SEQUENCE [LARGE SCALE GENOMIC DNA]</scope>
    <source>
        <strain evidence="4 5">23_2_7_LY</strain>
    </source>
</reference>
<feature type="domain" description="Capsule synthesis protein CapA" evidence="3">
    <location>
        <begin position="62"/>
        <end position="287"/>
    </location>
</feature>
<keyword evidence="5" id="KW-1185">Reference proteome</keyword>
<dbReference type="SUPFAM" id="SSF56300">
    <property type="entry name" value="Metallo-dependent phosphatases"/>
    <property type="match status" value="1"/>
</dbReference>
<keyword evidence="2" id="KW-1133">Transmembrane helix</keyword>
<comment type="similarity">
    <text evidence="1">Belongs to the CapA family.</text>
</comment>
<evidence type="ECO:0000313" key="4">
    <source>
        <dbReference type="EMBL" id="QPM75067.1"/>
    </source>
</evidence>
<dbReference type="InterPro" id="IPR019079">
    <property type="entry name" value="Capsule_synth_CapA"/>
</dbReference>
<protein>
    <submittedName>
        <fullName evidence="4">CapA family protein</fullName>
    </submittedName>
</protein>
<dbReference type="Proteomes" id="UP000594455">
    <property type="component" value="Chromosome"/>
</dbReference>
<dbReference type="EMBL" id="CP064056">
    <property type="protein sequence ID" value="QPM75067.1"/>
    <property type="molecule type" value="Genomic_DNA"/>
</dbReference>
<dbReference type="PANTHER" id="PTHR33393">
    <property type="entry name" value="POLYGLUTAMINE SYNTHESIS ACCESSORY PROTEIN RV0574C-RELATED"/>
    <property type="match status" value="1"/>
</dbReference>
<dbReference type="InterPro" id="IPR029052">
    <property type="entry name" value="Metallo-depent_PP-like"/>
</dbReference>
<keyword evidence="2" id="KW-0812">Transmembrane</keyword>
<dbReference type="AlphaFoldDB" id="A0A7T1AZM9"/>
<dbReference type="RefSeq" id="WP_048794525.1">
    <property type="nucleotide sequence ID" value="NZ_CP064056.1"/>
</dbReference>
<dbReference type="InterPro" id="IPR052169">
    <property type="entry name" value="CW_Biosynth-Accessory"/>
</dbReference>
<dbReference type="PANTHER" id="PTHR33393:SF13">
    <property type="entry name" value="PGA BIOSYNTHESIS PROTEIN CAPA"/>
    <property type="match status" value="1"/>
</dbReference>
<evidence type="ECO:0000313" key="5">
    <source>
        <dbReference type="Proteomes" id="UP000594455"/>
    </source>
</evidence>
<keyword evidence="2" id="KW-0472">Membrane</keyword>
<feature type="transmembrane region" description="Helical" evidence="2">
    <location>
        <begin position="21"/>
        <end position="41"/>
    </location>
</feature>
<gene>
    <name evidence="4" type="ORF">ISP08_12225</name>
</gene>
<proteinExistence type="inferred from homology"/>
<dbReference type="Gene3D" id="3.60.21.10">
    <property type="match status" value="1"/>
</dbReference>
<name>A0A7T1AZM9_9STAP</name>